<keyword evidence="8" id="KW-1185">Reference proteome</keyword>
<gene>
    <name evidence="7" type="ORF">ACFFIA_34840</name>
</gene>
<feature type="domain" description="UvrD-like helicase C-terminal" evidence="6">
    <location>
        <begin position="281"/>
        <end position="324"/>
    </location>
</feature>
<evidence type="ECO:0000256" key="2">
    <source>
        <dbReference type="ARBA" id="ARBA00022801"/>
    </source>
</evidence>
<accession>A0ABV6ME05</accession>
<dbReference type="RefSeq" id="WP_377259581.1">
    <property type="nucleotide sequence ID" value="NZ_JBHLUH010000077.1"/>
</dbReference>
<comment type="caution">
    <text evidence="7">The sequence shown here is derived from an EMBL/GenBank/DDBJ whole genome shotgun (WGS) entry which is preliminary data.</text>
</comment>
<keyword evidence="1" id="KW-0547">Nucleotide-binding</keyword>
<evidence type="ECO:0000313" key="7">
    <source>
        <dbReference type="EMBL" id="MFC0532809.1"/>
    </source>
</evidence>
<evidence type="ECO:0000256" key="1">
    <source>
        <dbReference type="ARBA" id="ARBA00022741"/>
    </source>
</evidence>
<dbReference type="InterPro" id="IPR000212">
    <property type="entry name" value="DNA_helicase_UvrD/REP"/>
</dbReference>
<evidence type="ECO:0000259" key="5">
    <source>
        <dbReference type="Pfam" id="PF00580"/>
    </source>
</evidence>
<dbReference type="PANTHER" id="PTHR11070">
    <property type="entry name" value="UVRD / RECB / PCRA DNA HELICASE FAMILY MEMBER"/>
    <property type="match status" value="1"/>
</dbReference>
<dbReference type="InterPro" id="IPR014016">
    <property type="entry name" value="UvrD-like_ATP-bd"/>
</dbReference>
<evidence type="ECO:0000256" key="4">
    <source>
        <dbReference type="ARBA" id="ARBA00022840"/>
    </source>
</evidence>
<proteinExistence type="predicted"/>
<evidence type="ECO:0000313" key="8">
    <source>
        <dbReference type="Proteomes" id="UP001589867"/>
    </source>
</evidence>
<protein>
    <submittedName>
        <fullName evidence="7">ATP-binding domain-containing protein</fullName>
    </submittedName>
</protein>
<keyword evidence="2" id="KW-0378">Hydrolase</keyword>
<dbReference type="EMBL" id="JBHLUH010000077">
    <property type="protein sequence ID" value="MFC0532809.1"/>
    <property type="molecule type" value="Genomic_DNA"/>
</dbReference>
<feature type="domain" description="UvrD-like helicase ATP-binding" evidence="5">
    <location>
        <begin position="97"/>
        <end position="149"/>
    </location>
</feature>
<dbReference type="Gene3D" id="3.40.50.300">
    <property type="entry name" value="P-loop containing nucleotide triphosphate hydrolases"/>
    <property type="match status" value="2"/>
</dbReference>
<keyword evidence="3" id="KW-0347">Helicase</keyword>
<dbReference type="Proteomes" id="UP001589867">
    <property type="component" value="Unassembled WGS sequence"/>
</dbReference>
<keyword evidence="4 7" id="KW-0067">ATP-binding</keyword>
<sequence>MGTFAERRQIFRGLLTDHVAEQLRTAPESVRAVVDPLLERIWPSFTPAAALRDLFGSRERLIAAAGDDFTAREIAALHRRPAERITDETWTDADLPLLDELEDLINGVSEQFAHVIVDEAQDLSPMQLRSVSRRSATGSMTIVGDIAQSTGLWARDDWDDVLAHLPSDLPQSIQTLKYGYRVPRQIFELAAPLLAIAAPAVEPPTIVRDGPSEPSLQRVSDTDRARTVVEAASFHAAKGRSVGIICPGRCREEVEAELRDQDIQWYAAGGDLGRINLVSPQEAKGLEFDAVVVVEPEHICDEDERGHRLLYVALTRPTRYLHVVAVGAHLPLPPVSQGSSAPDALGTSQVVATLPERRPEVERLTSILPLDAKRHAFDVAAEPPMFRPPAQTAIDAFALDLAEQLRSSLAPNLWPAVLERMRRLLNLE</sequence>
<dbReference type="Pfam" id="PF00580">
    <property type="entry name" value="UvrD-helicase"/>
    <property type="match status" value="1"/>
</dbReference>
<dbReference type="SUPFAM" id="SSF52540">
    <property type="entry name" value="P-loop containing nucleoside triphosphate hydrolases"/>
    <property type="match status" value="1"/>
</dbReference>
<dbReference type="GO" id="GO:0005524">
    <property type="term" value="F:ATP binding"/>
    <property type="evidence" value="ECO:0007669"/>
    <property type="project" value="UniProtKB-KW"/>
</dbReference>
<dbReference type="InterPro" id="IPR027785">
    <property type="entry name" value="UvrD-like_helicase_C"/>
</dbReference>
<organism evidence="7 8">
    <name type="scientific">Phytohabitans kaempferiae</name>
    <dbReference type="NCBI Taxonomy" id="1620943"/>
    <lineage>
        <taxon>Bacteria</taxon>
        <taxon>Bacillati</taxon>
        <taxon>Actinomycetota</taxon>
        <taxon>Actinomycetes</taxon>
        <taxon>Micromonosporales</taxon>
        <taxon>Micromonosporaceae</taxon>
    </lineage>
</organism>
<dbReference type="InterPro" id="IPR027417">
    <property type="entry name" value="P-loop_NTPase"/>
</dbReference>
<reference evidence="7 8" key="1">
    <citation type="submission" date="2024-09" db="EMBL/GenBank/DDBJ databases">
        <authorList>
            <person name="Sun Q."/>
            <person name="Mori K."/>
        </authorList>
    </citation>
    <scope>NUCLEOTIDE SEQUENCE [LARGE SCALE GENOMIC DNA]</scope>
    <source>
        <strain evidence="7 8">TBRC 3947</strain>
    </source>
</reference>
<evidence type="ECO:0000256" key="3">
    <source>
        <dbReference type="ARBA" id="ARBA00022806"/>
    </source>
</evidence>
<evidence type="ECO:0000259" key="6">
    <source>
        <dbReference type="Pfam" id="PF13538"/>
    </source>
</evidence>
<dbReference type="Pfam" id="PF13538">
    <property type="entry name" value="UvrD_C_2"/>
    <property type="match status" value="1"/>
</dbReference>
<name>A0ABV6ME05_9ACTN</name>
<dbReference type="PANTHER" id="PTHR11070:SF45">
    <property type="entry name" value="DNA 3'-5' HELICASE"/>
    <property type="match status" value="1"/>
</dbReference>